<gene>
    <name evidence="2" type="ORF">IPOD504_LOCUS5991</name>
</gene>
<feature type="region of interest" description="Disordered" evidence="1">
    <location>
        <begin position="1"/>
        <end position="21"/>
    </location>
</feature>
<evidence type="ECO:0000313" key="2">
    <source>
        <dbReference type="EMBL" id="CAH2048291.1"/>
    </source>
</evidence>
<feature type="compositionally biased region" description="Basic and acidic residues" evidence="1">
    <location>
        <begin position="1"/>
        <end position="14"/>
    </location>
</feature>
<name>A0ABN8I660_9NEOP</name>
<dbReference type="EMBL" id="OW152830">
    <property type="protein sequence ID" value="CAH2048291.1"/>
    <property type="molecule type" value="Genomic_DNA"/>
</dbReference>
<evidence type="ECO:0000256" key="1">
    <source>
        <dbReference type="SAM" id="MobiDB-lite"/>
    </source>
</evidence>
<evidence type="ECO:0000313" key="3">
    <source>
        <dbReference type="Proteomes" id="UP000837857"/>
    </source>
</evidence>
<keyword evidence="3" id="KW-1185">Reference proteome</keyword>
<protein>
    <submittedName>
        <fullName evidence="2">Uncharacterized protein</fullName>
    </submittedName>
</protein>
<sequence length="113" mass="12231">MGLRGADAKSDSKLSRRPTSSVDVREMAAVLTSQYREVCCGRVSDSALVCKKRSVGQPGCQLLTLPAENTTETIEKLKNLINATRCSCSSKNIESSVVENLEQTTAQNLKKPV</sequence>
<dbReference type="Proteomes" id="UP000837857">
    <property type="component" value="Chromosome 18"/>
</dbReference>
<proteinExistence type="predicted"/>
<reference evidence="2" key="1">
    <citation type="submission" date="2022-03" db="EMBL/GenBank/DDBJ databases">
        <authorList>
            <person name="Martin H S."/>
        </authorList>
    </citation>
    <scope>NUCLEOTIDE SEQUENCE</scope>
</reference>
<feature type="non-terminal residue" evidence="2">
    <location>
        <position position="113"/>
    </location>
</feature>
<organism evidence="2 3">
    <name type="scientific">Iphiclides podalirius</name>
    <name type="common">scarce swallowtail</name>
    <dbReference type="NCBI Taxonomy" id="110791"/>
    <lineage>
        <taxon>Eukaryota</taxon>
        <taxon>Metazoa</taxon>
        <taxon>Ecdysozoa</taxon>
        <taxon>Arthropoda</taxon>
        <taxon>Hexapoda</taxon>
        <taxon>Insecta</taxon>
        <taxon>Pterygota</taxon>
        <taxon>Neoptera</taxon>
        <taxon>Endopterygota</taxon>
        <taxon>Lepidoptera</taxon>
        <taxon>Glossata</taxon>
        <taxon>Ditrysia</taxon>
        <taxon>Papilionoidea</taxon>
        <taxon>Papilionidae</taxon>
        <taxon>Papilioninae</taxon>
        <taxon>Iphiclides</taxon>
    </lineage>
</organism>
<accession>A0ABN8I660</accession>